<evidence type="ECO:0000313" key="2">
    <source>
        <dbReference type="Proteomes" id="UP000298663"/>
    </source>
</evidence>
<proteinExistence type="predicted"/>
<reference evidence="1 2" key="1">
    <citation type="journal article" date="2015" name="Genome Biol.">
        <title>Comparative genomics of Steinernema reveals deeply conserved gene regulatory networks.</title>
        <authorList>
            <person name="Dillman A.R."/>
            <person name="Macchietto M."/>
            <person name="Porter C.F."/>
            <person name="Rogers A."/>
            <person name="Williams B."/>
            <person name="Antoshechkin I."/>
            <person name="Lee M.M."/>
            <person name="Goodwin Z."/>
            <person name="Lu X."/>
            <person name="Lewis E.E."/>
            <person name="Goodrich-Blair H."/>
            <person name="Stock S.P."/>
            <person name="Adams B.J."/>
            <person name="Sternberg P.W."/>
            <person name="Mortazavi A."/>
        </authorList>
    </citation>
    <scope>NUCLEOTIDE SEQUENCE [LARGE SCALE GENOMIC DNA]</scope>
    <source>
        <strain evidence="1 2">ALL</strain>
    </source>
</reference>
<name>A0A4V6A151_STECR</name>
<evidence type="ECO:0000313" key="1">
    <source>
        <dbReference type="EMBL" id="TKR74005.1"/>
    </source>
</evidence>
<accession>A0A4V6A151</accession>
<sequence>MLDCANPFLLSSTPVLHSIILHHPFALFHPGAASSTPVLHQTGRFCSKEGLPLSVSRFVPRCRLAKGVVLVVLVAPLVVCALAHQRDGRVGFKPGELPAEGSLIQNVYFEVYFCRRRWERSYP</sequence>
<gene>
    <name evidence="1" type="ORF">L596_021240</name>
</gene>
<organism evidence="1 2">
    <name type="scientific">Steinernema carpocapsae</name>
    <name type="common">Entomopathogenic nematode</name>
    <dbReference type="NCBI Taxonomy" id="34508"/>
    <lineage>
        <taxon>Eukaryota</taxon>
        <taxon>Metazoa</taxon>
        <taxon>Ecdysozoa</taxon>
        <taxon>Nematoda</taxon>
        <taxon>Chromadorea</taxon>
        <taxon>Rhabditida</taxon>
        <taxon>Tylenchina</taxon>
        <taxon>Panagrolaimomorpha</taxon>
        <taxon>Strongyloidoidea</taxon>
        <taxon>Steinernematidae</taxon>
        <taxon>Steinernema</taxon>
    </lineage>
</organism>
<dbReference type="Proteomes" id="UP000298663">
    <property type="component" value="Unassembled WGS sequence"/>
</dbReference>
<dbReference type="AlphaFoldDB" id="A0A4V6A151"/>
<dbReference type="EMBL" id="AZBU02000006">
    <property type="protein sequence ID" value="TKR74005.1"/>
    <property type="molecule type" value="Genomic_DNA"/>
</dbReference>
<protein>
    <submittedName>
        <fullName evidence="1">Uncharacterized protein</fullName>
    </submittedName>
</protein>
<comment type="caution">
    <text evidence="1">The sequence shown here is derived from an EMBL/GenBank/DDBJ whole genome shotgun (WGS) entry which is preliminary data.</text>
</comment>
<reference evidence="1 2" key="2">
    <citation type="journal article" date="2019" name="G3 (Bethesda)">
        <title>Hybrid Assembly of the Genome of the Entomopathogenic Nematode Steinernema carpocapsae Identifies the X-Chromosome.</title>
        <authorList>
            <person name="Serra L."/>
            <person name="Macchietto M."/>
            <person name="Macias-Munoz A."/>
            <person name="McGill C.J."/>
            <person name="Rodriguez I.M."/>
            <person name="Rodriguez B."/>
            <person name="Murad R."/>
            <person name="Mortazavi A."/>
        </authorList>
    </citation>
    <scope>NUCLEOTIDE SEQUENCE [LARGE SCALE GENOMIC DNA]</scope>
    <source>
        <strain evidence="1 2">ALL</strain>
    </source>
</reference>
<keyword evidence="2" id="KW-1185">Reference proteome</keyword>